<dbReference type="InterPro" id="IPR032710">
    <property type="entry name" value="NTF2-like_dom_sf"/>
</dbReference>
<reference evidence="2" key="1">
    <citation type="submission" date="2020-05" db="EMBL/GenBank/DDBJ databases">
        <authorList>
            <person name="Chiriac C."/>
            <person name="Salcher M."/>
            <person name="Ghai R."/>
            <person name="Kavagutti S V."/>
        </authorList>
    </citation>
    <scope>NUCLEOTIDE SEQUENCE</scope>
</reference>
<feature type="compositionally biased region" description="Low complexity" evidence="1">
    <location>
        <begin position="30"/>
        <end position="40"/>
    </location>
</feature>
<protein>
    <submittedName>
        <fullName evidence="2">Unannotated protein</fullName>
    </submittedName>
</protein>
<dbReference type="Gene3D" id="3.10.450.50">
    <property type="match status" value="1"/>
</dbReference>
<evidence type="ECO:0000313" key="2">
    <source>
        <dbReference type="EMBL" id="CAB4723373.1"/>
    </source>
</evidence>
<feature type="region of interest" description="Disordered" evidence="1">
    <location>
        <begin position="29"/>
        <end position="48"/>
    </location>
</feature>
<dbReference type="SUPFAM" id="SSF54427">
    <property type="entry name" value="NTF2-like"/>
    <property type="match status" value="1"/>
</dbReference>
<accession>A0A6J6RKU7</accession>
<evidence type="ECO:0000256" key="1">
    <source>
        <dbReference type="SAM" id="MobiDB-lite"/>
    </source>
</evidence>
<proteinExistence type="predicted"/>
<dbReference type="EMBL" id="CAEZYK010000038">
    <property type="protein sequence ID" value="CAB4723373.1"/>
    <property type="molecule type" value="Genomic_DNA"/>
</dbReference>
<gene>
    <name evidence="2" type="ORF">UFOPK2683_00803</name>
    <name evidence="3" type="ORF">UFOPK4121_01643</name>
</gene>
<name>A0A6J6RKU7_9ZZZZ</name>
<dbReference type="EMBL" id="CAFBPQ010000093">
    <property type="protein sequence ID" value="CAB5033554.1"/>
    <property type="molecule type" value="Genomic_DNA"/>
</dbReference>
<dbReference type="AlphaFoldDB" id="A0A6J6RKU7"/>
<organism evidence="2">
    <name type="scientific">freshwater metagenome</name>
    <dbReference type="NCBI Taxonomy" id="449393"/>
    <lineage>
        <taxon>unclassified sequences</taxon>
        <taxon>metagenomes</taxon>
        <taxon>ecological metagenomes</taxon>
    </lineage>
</organism>
<sequence>MNSSTRRFRPEVLIVALVIGATFAVSTGPASASAKSSDSAPTLKDPSATGRKLGTGWLTTLQKGDRTKIAQWLAPNFLIQRADGTSADRKQYIANPATVGEFELGDIVIGKQNGNTLSVLWSVKVNEIIDGQTLSTNEAARITAYVWNGKRWQILAHGNFNVAT</sequence>
<evidence type="ECO:0000313" key="3">
    <source>
        <dbReference type="EMBL" id="CAB5033554.1"/>
    </source>
</evidence>